<evidence type="ECO:0000313" key="1">
    <source>
        <dbReference type="EMBL" id="KAI2391598.1"/>
    </source>
</evidence>
<reference evidence="1" key="1">
    <citation type="journal article" date="2022" name="bioRxiv">
        <title>Population genetic analysis of Ophidiomyces ophidiicola, the causative agent of snake fungal disease, indicates recent introductions to the USA.</title>
        <authorList>
            <person name="Ladner J.T."/>
            <person name="Palmer J.M."/>
            <person name="Ettinger C.L."/>
            <person name="Stajich J.E."/>
            <person name="Farrell T.M."/>
            <person name="Glorioso B.M."/>
            <person name="Lawson B."/>
            <person name="Price S.J."/>
            <person name="Stengle A.G."/>
            <person name="Grear D.A."/>
            <person name="Lorch J.M."/>
        </authorList>
    </citation>
    <scope>NUCLEOTIDE SEQUENCE</scope>
    <source>
        <strain evidence="1">NWHC 24266-5</strain>
    </source>
</reference>
<comment type="caution">
    <text evidence="1">The sequence shown here is derived from an EMBL/GenBank/DDBJ whole genome shotgun (WGS) entry which is preliminary data.</text>
</comment>
<proteinExistence type="predicted"/>
<sequence length="750" mass="85136">MFSVLKGAKAPPPSSANQAHWEIISIEHIESDGVEQRWPKSPEYQEADHTGYLEKLAKLWMKNHGELEPGKHYILSALPEGYILLSRERKKDPQIRDKFLYGHPSGHYFNSILKFWDHFVYLMTGKVTPCTCDLCRSPERKAVTKYSDGMARQSRSKRKSTAKPTRELKSRVAHKAVHAKNKYLAEDEEGNQDVFKELIHNLKSQKTLDIPVVESDSMDWRAEREHLEEHLAQISMQGRFIPRIGELVLWIPNLKGAVDYDLKTKKFQEYHPHEDRVVGSPAWRAGTVTQVPAEPIVLSEIFFRENETPASTAFCFRIETFPDPNSADKSFSCQYKYVPLSHIRPLNMWDIYLQNIPFYSFHPSILNALTIMSSFSMLDKYHFKGVWPDASISCKGIYLGAELLVVGDVVRLVPSSKHSGEQFDKVTDILAIDEIQLNFVNCNADLSSPQLCEKFAPVIIGHSYTNNPGRLFRDSPSQSPTDPNPMTAHEIVESFDMVAMRQYGPWYRVHPESDKMHVSVDQIMGRLYESDYVKAMFGTLDLSYELQGVIGGRQYGQNTDERIAEGKQWFAGDYRLETLALETFNGIEIGNFDEARDLKMWRANLRILDGTATPSDIRDSKIPRAQGRLKEQDIIGGRTESSKFTPMKNTSSMVSTALAPFSIFNTASSKGAITPNDDEDDNPSGLISPTSDDDTSDDSLVELMQVPMALPYEVDQADDVDYEPAFSSQPHMKRQKRYHIDSSSETSETT</sequence>
<organism evidence="1">
    <name type="scientific">Ophidiomyces ophidiicola</name>
    <dbReference type="NCBI Taxonomy" id="1387563"/>
    <lineage>
        <taxon>Eukaryota</taxon>
        <taxon>Fungi</taxon>
        <taxon>Dikarya</taxon>
        <taxon>Ascomycota</taxon>
        <taxon>Pezizomycotina</taxon>
        <taxon>Eurotiomycetes</taxon>
        <taxon>Eurotiomycetidae</taxon>
        <taxon>Onygenales</taxon>
        <taxon>Onygenaceae</taxon>
        <taxon>Ophidiomyces</taxon>
    </lineage>
</organism>
<gene>
    <name evidence="1" type="ORF">LOY88_001122</name>
</gene>
<dbReference type="EMBL" id="JALBCA010000011">
    <property type="protein sequence ID" value="KAI2391598.1"/>
    <property type="molecule type" value="Genomic_DNA"/>
</dbReference>
<accession>A0ACB8V383</accession>
<name>A0ACB8V383_9EURO</name>
<protein>
    <submittedName>
        <fullName evidence="1">Uncharacterized protein</fullName>
    </submittedName>
</protein>